<proteinExistence type="predicted"/>
<dbReference type="Proteomes" id="UP000816034">
    <property type="component" value="Unassembled WGS sequence"/>
</dbReference>
<name>A0AA88GNJ5_NAELO</name>
<evidence type="ECO:0000259" key="2">
    <source>
        <dbReference type="Pfam" id="PF09511"/>
    </source>
</evidence>
<protein>
    <recommendedName>
        <fullName evidence="2">T4 RNA ligase 1-like N-terminal domain-containing protein</fullName>
    </recommendedName>
</protein>
<dbReference type="GeneID" id="68095619"/>
<comment type="caution">
    <text evidence="3">The sequence shown here is derived from an EMBL/GenBank/DDBJ whole genome shotgun (WGS) entry which is preliminary data.</text>
</comment>
<evidence type="ECO:0000313" key="4">
    <source>
        <dbReference type="Proteomes" id="UP000816034"/>
    </source>
</evidence>
<dbReference type="InterPro" id="IPR019039">
    <property type="entry name" value="T4-Rnl1-like_N"/>
</dbReference>
<dbReference type="RefSeq" id="XP_044550008.1">
    <property type="nucleotide sequence ID" value="XM_044692662.1"/>
</dbReference>
<gene>
    <name evidence="3" type="ORF">C9374_003164</name>
</gene>
<dbReference type="Pfam" id="PF09511">
    <property type="entry name" value="RNA_lig_T4_1"/>
    <property type="match status" value="1"/>
</dbReference>
<dbReference type="EMBL" id="PYSW02000017">
    <property type="protein sequence ID" value="KAG2386015.1"/>
    <property type="molecule type" value="Genomic_DNA"/>
</dbReference>
<evidence type="ECO:0000256" key="1">
    <source>
        <dbReference type="SAM" id="MobiDB-lite"/>
    </source>
</evidence>
<accession>A0AA88GNJ5</accession>
<sequence length="465" mass="54651">MFPTIKTYTDIHECLFAIIGGNDENYSRANEDEFTIRKEQGYIFIKYKSATRNTFPDPEKARDEHERLISKLRRECRGIIFDEESKEIVCRKFHKFFNINEREETNVEKINWKRGFRVLEKMDGSLVSPVPVQKRASSEEQLGFKFTTMLGFTEVAQLVDDYVFSEMKERQRKSYISFCKYCIEKEWTPLFEFCSPKQTIVIEYTESSLTLLAIRKNESGEYVEFNEMVKLIKNTFSNDIPIVKVWKEFQQGLNGDPKNLLKEIYSQQQVEGYVIRFNDGDMYKVKTHWYNSLHGVETSGKSVRDRHIILGILDNTVDDLIASAFFAESDHKRNAIQFFRDEVERKLEKQISVMKKELQHDCSPDSVTGQFSNFVTDQSYSPEVISTTEGRELFNTFLKERFKLNSREFDKHRKLFYKWLCVDFSGMKPFFFTEQGILMDPKAEKSVAANTGKDKSSQTNIKKKK</sequence>
<feature type="domain" description="T4 RNA ligase 1-like N-terminal" evidence="2">
    <location>
        <begin position="75"/>
        <end position="290"/>
    </location>
</feature>
<evidence type="ECO:0000313" key="3">
    <source>
        <dbReference type="EMBL" id="KAG2386015.1"/>
    </source>
</evidence>
<dbReference type="AlphaFoldDB" id="A0AA88GNJ5"/>
<feature type="region of interest" description="Disordered" evidence="1">
    <location>
        <begin position="445"/>
        <end position="465"/>
    </location>
</feature>
<organism evidence="3 4">
    <name type="scientific">Naegleria lovaniensis</name>
    <name type="common">Amoeba</name>
    <dbReference type="NCBI Taxonomy" id="51637"/>
    <lineage>
        <taxon>Eukaryota</taxon>
        <taxon>Discoba</taxon>
        <taxon>Heterolobosea</taxon>
        <taxon>Tetramitia</taxon>
        <taxon>Eutetramitia</taxon>
        <taxon>Vahlkampfiidae</taxon>
        <taxon>Naegleria</taxon>
    </lineage>
</organism>
<keyword evidence="4" id="KW-1185">Reference proteome</keyword>
<reference evidence="3 4" key="1">
    <citation type="journal article" date="2018" name="BMC Genomics">
        <title>The genome of Naegleria lovaniensis, the basis for a comparative approach to unravel pathogenicity factors of the human pathogenic amoeba N. fowleri.</title>
        <authorList>
            <person name="Liechti N."/>
            <person name="Schurch N."/>
            <person name="Bruggmann R."/>
            <person name="Wittwer M."/>
        </authorList>
    </citation>
    <scope>NUCLEOTIDE SEQUENCE [LARGE SCALE GENOMIC DNA]</scope>
    <source>
        <strain evidence="3 4">ATCC 30569</strain>
    </source>
</reference>